<dbReference type="Proteomes" id="UP000054485">
    <property type="component" value="Unassembled WGS sequence"/>
</dbReference>
<proteinExistence type="predicted"/>
<organism evidence="1 2">
    <name type="scientific">Suillus luteus UH-Slu-Lm8-n1</name>
    <dbReference type="NCBI Taxonomy" id="930992"/>
    <lineage>
        <taxon>Eukaryota</taxon>
        <taxon>Fungi</taxon>
        <taxon>Dikarya</taxon>
        <taxon>Basidiomycota</taxon>
        <taxon>Agaricomycotina</taxon>
        <taxon>Agaricomycetes</taxon>
        <taxon>Agaricomycetidae</taxon>
        <taxon>Boletales</taxon>
        <taxon>Suillineae</taxon>
        <taxon>Suillaceae</taxon>
        <taxon>Suillus</taxon>
    </lineage>
</organism>
<keyword evidence="2" id="KW-1185">Reference proteome</keyword>
<dbReference type="InParanoid" id="A0A0D0B454"/>
<protein>
    <submittedName>
        <fullName evidence="1">Uncharacterized protein</fullName>
    </submittedName>
</protein>
<name>A0A0D0B454_9AGAM</name>
<dbReference type="HOGENOM" id="CLU_2905655_0_0_1"/>
<gene>
    <name evidence="1" type="ORF">CY34DRAFT_217928</name>
</gene>
<reference evidence="1 2" key="1">
    <citation type="submission" date="2014-04" db="EMBL/GenBank/DDBJ databases">
        <authorList>
            <consortium name="DOE Joint Genome Institute"/>
            <person name="Kuo A."/>
            <person name="Ruytinx J."/>
            <person name="Rineau F."/>
            <person name="Colpaert J."/>
            <person name="Kohler A."/>
            <person name="Nagy L.G."/>
            <person name="Floudas D."/>
            <person name="Copeland A."/>
            <person name="Barry K.W."/>
            <person name="Cichocki N."/>
            <person name="Veneault-Fourrey C."/>
            <person name="LaButti K."/>
            <person name="Lindquist E.A."/>
            <person name="Lipzen A."/>
            <person name="Lundell T."/>
            <person name="Morin E."/>
            <person name="Murat C."/>
            <person name="Sun H."/>
            <person name="Tunlid A."/>
            <person name="Henrissat B."/>
            <person name="Grigoriev I.V."/>
            <person name="Hibbett D.S."/>
            <person name="Martin F."/>
            <person name="Nordberg H.P."/>
            <person name="Cantor M.N."/>
            <person name="Hua S.X."/>
        </authorList>
    </citation>
    <scope>NUCLEOTIDE SEQUENCE [LARGE SCALE GENOMIC DNA]</scope>
    <source>
        <strain evidence="1 2">UH-Slu-Lm8-n1</strain>
    </source>
</reference>
<accession>A0A0D0B454</accession>
<sequence>MVMKTTSRGRGFETAINMKCSKIYLDARCKALASIVSSTLSNLYGKWHCRMIRSLRLSGSEG</sequence>
<dbReference type="AlphaFoldDB" id="A0A0D0B454"/>
<reference evidence="2" key="2">
    <citation type="submission" date="2015-01" db="EMBL/GenBank/DDBJ databases">
        <title>Evolutionary Origins and Diversification of the Mycorrhizal Mutualists.</title>
        <authorList>
            <consortium name="DOE Joint Genome Institute"/>
            <consortium name="Mycorrhizal Genomics Consortium"/>
            <person name="Kohler A."/>
            <person name="Kuo A."/>
            <person name="Nagy L.G."/>
            <person name="Floudas D."/>
            <person name="Copeland A."/>
            <person name="Barry K.W."/>
            <person name="Cichocki N."/>
            <person name="Veneault-Fourrey C."/>
            <person name="LaButti K."/>
            <person name="Lindquist E.A."/>
            <person name="Lipzen A."/>
            <person name="Lundell T."/>
            <person name="Morin E."/>
            <person name="Murat C."/>
            <person name="Riley R."/>
            <person name="Ohm R."/>
            <person name="Sun H."/>
            <person name="Tunlid A."/>
            <person name="Henrissat B."/>
            <person name="Grigoriev I.V."/>
            <person name="Hibbett D.S."/>
            <person name="Martin F."/>
        </authorList>
    </citation>
    <scope>NUCLEOTIDE SEQUENCE [LARGE SCALE GENOMIC DNA]</scope>
    <source>
        <strain evidence="2">UH-Slu-Lm8-n1</strain>
    </source>
</reference>
<dbReference type="EMBL" id="KN835273">
    <property type="protein sequence ID" value="KIK41277.1"/>
    <property type="molecule type" value="Genomic_DNA"/>
</dbReference>
<evidence type="ECO:0000313" key="1">
    <source>
        <dbReference type="EMBL" id="KIK41277.1"/>
    </source>
</evidence>
<evidence type="ECO:0000313" key="2">
    <source>
        <dbReference type="Proteomes" id="UP000054485"/>
    </source>
</evidence>